<organism evidence="1 2">
    <name type="scientific">Lineolata rhizophorae</name>
    <dbReference type="NCBI Taxonomy" id="578093"/>
    <lineage>
        <taxon>Eukaryota</taxon>
        <taxon>Fungi</taxon>
        <taxon>Dikarya</taxon>
        <taxon>Ascomycota</taxon>
        <taxon>Pezizomycotina</taxon>
        <taxon>Dothideomycetes</taxon>
        <taxon>Dothideomycetes incertae sedis</taxon>
        <taxon>Lineolatales</taxon>
        <taxon>Lineolataceae</taxon>
        <taxon>Lineolata</taxon>
    </lineage>
</organism>
<gene>
    <name evidence="1" type="ORF">BDY21DRAFT_332130</name>
</gene>
<protein>
    <submittedName>
        <fullName evidence="1">Uncharacterized protein</fullName>
    </submittedName>
</protein>
<evidence type="ECO:0000313" key="1">
    <source>
        <dbReference type="EMBL" id="KAF2461436.1"/>
    </source>
</evidence>
<reference evidence="1" key="1">
    <citation type="journal article" date="2020" name="Stud. Mycol.">
        <title>101 Dothideomycetes genomes: a test case for predicting lifestyles and emergence of pathogens.</title>
        <authorList>
            <person name="Haridas S."/>
            <person name="Albert R."/>
            <person name="Binder M."/>
            <person name="Bloem J."/>
            <person name="Labutti K."/>
            <person name="Salamov A."/>
            <person name="Andreopoulos B."/>
            <person name="Baker S."/>
            <person name="Barry K."/>
            <person name="Bills G."/>
            <person name="Bluhm B."/>
            <person name="Cannon C."/>
            <person name="Castanera R."/>
            <person name="Culley D."/>
            <person name="Daum C."/>
            <person name="Ezra D."/>
            <person name="Gonzalez J."/>
            <person name="Henrissat B."/>
            <person name="Kuo A."/>
            <person name="Liang C."/>
            <person name="Lipzen A."/>
            <person name="Lutzoni F."/>
            <person name="Magnuson J."/>
            <person name="Mondo S."/>
            <person name="Nolan M."/>
            <person name="Ohm R."/>
            <person name="Pangilinan J."/>
            <person name="Park H.-J."/>
            <person name="Ramirez L."/>
            <person name="Alfaro M."/>
            <person name="Sun H."/>
            <person name="Tritt A."/>
            <person name="Yoshinaga Y."/>
            <person name="Zwiers L.-H."/>
            <person name="Turgeon B."/>
            <person name="Goodwin S."/>
            <person name="Spatafora J."/>
            <person name="Crous P."/>
            <person name="Grigoriev I."/>
        </authorList>
    </citation>
    <scope>NUCLEOTIDE SEQUENCE</scope>
    <source>
        <strain evidence="1">ATCC 16933</strain>
    </source>
</reference>
<name>A0A6A6PBV9_9PEZI</name>
<proteinExistence type="predicted"/>
<keyword evidence="2" id="KW-1185">Reference proteome</keyword>
<accession>A0A6A6PBV9</accession>
<evidence type="ECO:0000313" key="2">
    <source>
        <dbReference type="Proteomes" id="UP000799766"/>
    </source>
</evidence>
<sequence>MRPQLPLPPFALLSLICLFPDLAFAIRWYFLRYWTPPGQEFLSLRGNMHVPRLPRGGIYYLWPGLQATDSSGVYQNVLDGTSGTWQFLNIWCCSNPTIPWGVGFNATEGQSLSFVNTRRRRGWTSTLRGPEKDQFAFDRFPLLSNKTFNQALFAIELHDENWDFGPLEFSNIVIISSGPSAEWCNDSPENYSHNARYEIRGVDSIMLNDNVVACTIEYIGLLGPS</sequence>
<dbReference type="EMBL" id="MU001671">
    <property type="protein sequence ID" value="KAF2461436.1"/>
    <property type="molecule type" value="Genomic_DNA"/>
</dbReference>
<dbReference type="OrthoDB" id="3360643at2759"/>
<dbReference type="Proteomes" id="UP000799766">
    <property type="component" value="Unassembled WGS sequence"/>
</dbReference>
<dbReference type="AlphaFoldDB" id="A0A6A6PBV9"/>